<keyword evidence="2" id="KW-1185">Reference proteome</keyword>
<proteinExistence type="predicted"/>
<gene>
    <name evidence="1" type="ORF">H0486_13590</name>
</gene>
<accession>A0A839K3G6</accession>
<sequence>MEASNNENIEFINNIKELVKHEKIQEMRNYIQHGNTTTLTHCLIVSYYSYQLSRRLPFHMNRGSIIRGAMLHDFYLYDWHKPEESQRLHGFVHAKFALANAKKYFDLNDIEVDIIKTHMWPLTLFQIPKSKEALLVCCVDKVCSLLETLYIPTMPKCYRQLMRLINTGKVLNLG</sequence>
<dbReference type="EMBL" id="JACEGA010000001">
    <property type="protein sequence ID" value="MBB2183907.1"/>
    <property type="molecule type" value="Genomic_DNA"/>
</dbReference>
<comment type="caution">
    <text evidence="1">The sequence shown here is derived from an EMBL/GenBank/DDBJ whole genome shotgun (WGS) entry which is preliminary data.</text>
</comment>
<dbReference type="SUPFAM" id="SSF109604">
    <property type="entry name" value="HD-domain/PDEase-like"/>
    <property type="match status" value="1"/>
</dbReference>
<dbReference type="Gene3D" id="1.10.3210.10">
    <property type="entry name" value="Hypothetical protein af1432"/>
    <property type="match status" value="1"/>
</dbReference>
<evidence type="ECO:0000313" key="1">
    <source>
        <dbReference type="EMBL" id="MBB2183907.1"/>
    </source>
</evidence>
<keyword evidence="1" id="KW-0378">Hydrolase</keyword>
<evidence type="ECO:0000313" key="2">
    <source>
        <dbReference type="Proteomes" id="UP000574276"/>
    </source>
</evidence>
<dbReference type="AlphaFoldDB" id="A0A839K3G6"/>
<reference evidence="1 2" key="1">
    <citation type="submission" date="2020-07" db="EMBL/GenBank/DDBJ databases">
        <title>Characterization and genome sequencing of isolate MD1, a novel member within the family Lachnospiraceae.</title>
        <authorList>
            <person name="Rettenmaier R."/>
            <person name="Di Bello L."/>
            <person name="Zinser C."/>
            <person name="Scheitz K."/>
            <person name="Liebl W."/>
            <person name="Zverlov V."/>
        </authorList>
    </citation>
    <scope>NUCLEOTIDE SEQUENCE [LARGE SCALE GENOMIC DNA]</scope>
    <source>
        <strain evidence="1 2">MD1</strain>
    </source>
</reference>
<dbReference type="Proteomes" id="UP000574276">
    <property type="component" value="Unassembled WGS sequence"/>
</dbReference>
<organism evidence="1 2">
    <name type="scientific">Variimorphobacter saccharofermentans</name>
    <dbReference type="NCBI Taxonomy" id="2755051"/>
    <lineage>
        <taxon>Bacteria</taxon>
        <taxon>Bacillati</taxon>
        <taxon>Bacillota</taxon>
        <taxon>Clostridia</taxon>
        <taxon>Lachnospirales</taxon>
        <taxon>Lachnospiraceae</taxon>
        <taxon>Variimorphobacter</taxon>
    </lineage>
</organism>
<dbReference type="GO" id="GO:0016787">
    <property type="term" value="F:hydrolase activity"/>
    <property type="evidence" value="ECO:0007669"/>
    <property type="project" value="UniProtKB-KW"/>
</dbReference>
<dbReference type="RefSeq" id="WP_228353519.1">
    <property type="nucleotide sequence ID" value="NZ_JACEGA010000001.1"/>
</dbReference>
<protein>
    <submittedName>
        <fullName evidence="1">Phosphohydrolase</fullName>
    </submittedName>
</protein>
<name>A0A839K3G6_9FIRM</name>